<name>A0AAV6MTC4_9ROSI</name>
<dbReference type="GO" id="GO:0016491">
    <property type="term" value="F:oxidoreductase activity"/>
    <property type="evidence" value="ECO:0007669"/>
    <property type="project" value="InterPro"/>
</dbReference>
<evidence type="ECO:0000256" key="1">
    <source>
        <dbReference type="ARBA" id="ARBA00004141"/>
    </source>
</evidence>
<evidence type="ECO:0000256" key="2">
    <source>
        <dbReference type="ARBA" id="ARBA00009324"/>
    </source>
</evidence>
<evidence type="ECO:0000256" key="5">
    <source>
        <dbReference type="ARBA" id="ARBA00023136"/>
    </source>
</evidence>
<keyword evidence="5 6" id="KW-0472">Membrane</keyword>
<sequence>MVAPLSSWPWDNFGIFKYLLYGPLLANGLYSLHVEGNITNNWCLHILFLCFLRVGVHIAWSSYSTMLFLTRNRRILQQGIDFKQIDMEWEWDNFLLLQALMGSLLVYLFPSLGYLPLWNAKGLIAVLILHVGVAEPLFYVLHRYVHTKHYLFTHYHSLHHSSPVPQSFTAGNGTVLEHLALSIVIGAPIVGTCLLGYGSTAIIFCYVLVFDFLRCLGLSNVEIVPHRLYEAIPVFKYLLYNPTYHTLHHTEKRANFCLFMPLFDAIGNTVDEKSWELHKEISSNAGKNGKVPDFVFLAHVVDVCSSMHSPFVSRFFASHPYVTRLFLLPAWPTTFIVMLVMWARSKTFLYSFYNLRKSLHQTWVVPRFGFQYFLPFAKDGINKHIEDAILRADKLGVKVISLAALNKNEALNGGGTLFVDKHPNLRVRVVHGNTLTAAVILHEVPKDVKEVFLTGATSKLGRAIALYLCRRKVRVLMLTLSKERFEKIQKEAPVDCQNYLVQVTKYQAARSCKTWIVGKWITPREQSWAPKGTHFHQFVVPPILAFRRDCTYGDLAPCACLTMSKALATASIR</sequence>
<feature type="transmembrane region" description="Helical" evidence="6">
    <location>
        <begin position="321"/>
        <end position="343"/>
    </location>
</feature>
<evidence type="ECO:0000256" key="4">
    <source>
        <dbReference type="ARBA" id="ARBA00022989"/>
    </source>
</evidence>
<feature type="transmembrane region" description="Helical" evidence="6">
    <location>
        <begin position="122"/>
        <end position="141"/>
    </location>
</feature>
<feature type="domain" description="Very-long-chain aldehyde decarbonylase CER1-like C-terminal" evidence="8">
    <location>
        <begin position="451"/>
        <end position="556"/>
    </location>
</feature>
<dbReference type="Pfam" id="PF04116">
    <property type="entry name" value="FA_hydroxylase"/>
    <property type="match status" value="1"/>
</dbReference>
<dbReference type="PANTHER" id="PTHR11863">
    <property type="entry name" value="STEROL DESATURASE"/>
    <property type="match status" value="1"/>
</dbReference>
<dbReference type="GO" id="GO:0016020">
    <property type="term" value="C:membrane"/>
    <property type="evidence" value="ECO:0007669"/>
    <property type="project" value="UniProtKB-SubCell"/>
</dbReference>
<feature type="transmembrane region" description="Helical" evidence="6">
    <location>
        <begin position="179"/>
        <end position="209"/>
    </location>
</feature>
<dbReference type="GO" id="GO:0005506">
    <property type="term" value="F:iron ion binding"/>
    <property type="evidence" value="ECO:0007669"/>
    <property type="project" value="InterPro"/>
</dbReference>
<evidence type="ECO:0000313" key="9">
    <source>
        <dbReference type="EMBL" id="KAG6587787.1"/>
    </source>
</evidence>
<dbReference type="InterPro" id="IPR006694">
    <property type="entry name" value="Fatty_acid_hydroxylase"/>
</dbReference>
<organism evidence="9 10">
    <name type="scientific">Cucurbita argyrosperma subsp. sororia</name>
    <dbReference type="NCBI Taxonomy" id="37648"/>
    <lineage>
        <taxon>Eukaryota</taxon>
        <taxon>Viridiplantae</taxon>
        <taxon>Streptophyta</taxon>
        <taxon>Embryophyta</taxon>
        <taxon>Tracheophyta</taxon>
        <taxon>Spermatophyta</taxon>
        <taxon>Magnoliopsida</taxon>
        <taxon>eudicotyledons</taxon>
        <taxon>Gunneridae</taxon>
        <taxon>Pentapetalae</taxon>
        <taxon>rosids</taxon>
        <taxon>fabids</taxon>
        <taxon>Cucurbitales</taxon>
        <taxon>Cucurbitaceae</taxon>
        <taxon>Cucurbiteae</taxon>
        <taxon>Cucurbita</taxon>
    </lineage>
</organism>
<dbReference type="GO" id="GO:0008610">
    <property type="term" value="P:lipid biosynthetic process"/>
    <property type="evidence" value="ECO:0007669"/>
    <property type="project" value="InterPro"/>
</dbReference>
<feature type="transmembrane region" description="Helical" evidence="6">
    <location>
        <begin position="95"/>
        <end position="115"/>
    </location>
</feature>
<feature type="non-terminal residue" evidence="9">
    <location>
        <position position="1"/>
    </location>
</feature>
<reference evidence="9 10" key="1">
    <citation type="journal article" date="2021" name="Hortic Res">
        <title>The domestication of Cucurbita argyrosperma as revealed by the genome of its wild relative.</title>
        <authorList>
            <person name="Barrera-Redondo J."/>
            <person name="Sanchez-de la Vega G."/>
            <person name="Aguirre-Liguori J.A."/>
            <person name="Castellanos-Morales G."/>
            <person name="Gutierrez-Guerrero Y.T."/>
            <person name="Aguirre-Dugua X."/>
            <person name="Aguirre-Planter E."/>
            <person name="Tenaillon M.I."/>
            <person name="Lira-Saade R."/>
            <person name="Eguiarte L.E."/>
        </authorList>
    </citation>
    <scope>NUCLEOTIDE SEQUENCE [LARGE SCALE GENOMIC DNA]</scope>
    <source>
        <strain evidence="9">JBR-2021</strain>
    </source>
</reference>
<comment type="caution">
    <text evidence="9">The sequence shown here is derived from an EMBL/GenBank/DDBJ whole genome shotgun (WGS) entry which is preliminary data.</text>
</comment>
<keyword evidence="10" id="KW-1185">Reference proteome</keyword>
<dbReference type="Proteomes" id="UP000685013">
    <property type="component" value="Chromosome 11"/>
</dbReference>
<proteinExistence type="inferred from homology"/>
<evidence type="ECO:0000259" key="7">
    <source>
        <dbReference type="Pfam" id="PF04116"/>
    </source>
</evidence>
<comment type="similarity">
    <text evidence="2">Belongs to the sterol desaturase family.</text>
</comment>
<protein>
    <submittedName>
        <fullName evidence="9">Very-long-chain aldehyde decarbonylase CER3</fullName>
    </submittedName>
</protein>
<dbReference type="Pfam" id="PF12076">
    <property type="entry name" value="CER1-like_C"/>
    <property type="match status" value="1"/>
</dbReference>
<dbReference type="AlphaFoldDB" id="A0AAV6MTC4"/>
<feature type="transmembrane region" description="Helical" evidence="6">
    <location>
        <begin position="12"/>
        <end position="30"/>
    </location>
</feature>
<dbReference type="EMBL" id="JAGKQH010000011">
    <property type="protein sequence ID" value="KAG6587787.1"/>
    <property type="molecule type" value="Genomic_DNA"/>
</dbReference>
<evidence type="ECO:0000313" key="10">
    <source>
        <dbReference type="Proteomes" id="UP000685013"/>
    </source>
</evidence>
<comment type="subcellular location">
    <subcellularLocation>
        <location evidence="1">Membrane</location>
        <topology evidence="1">Multi-pass membrane protein</topology>
    </subcellularLocation>
</comment>
<keyword evidence="4 6" id="KW-1133">Transmembrane helix</keyword>
<feature type="domain" description="Fatty acid hydroxylase" evidence="7">
    <location>
        <begin position="128"/>
        <end position="269"/>
    </location>
</feature>
<accession>A0AAV6MTC4</accession>
<evidence type="ECO:0000259" key="8">
    <source>
        <dbReference type="Pfam" id="PF12076"/>
    </source>
</evidence>
<dbReference type="InterPro" id="IPR021940">
    <property type="entry name" value="CER1-like_C"/>
</dbReference>
<evidence type="ECO:0000256" key="6">
    <source>
        <dbReference type="SAM" id="Phobius"/>
    </source>
</evidence>
<keyword evidence="3 6" id="KW-0812">Transmembrane</keyword>
<feature type="transmembrane region" description="Helical" evidence="6">
    <location>
        <begin position="42"/>
        <end position="63"/>
    </location>
</feature>
<dbReference type="InterPro" id="IPR050307">
    <property type="entry name" value="Sterol_Desaturase_Related"/>
</dbReference>
<evidence type="ECO:0000256" key="3">
    <source>
        <dbReference type="ARBA" id="ARBA00022692"/>
    </source>
</evidence>
<gene>
    <name evidence="9" type="primary">CER3</name>
    <name evidence="9" type="ORF">SDJN03_16352</name>
</gene>